<organism evidence="2 3">
    <name type="scientific">Cellulomonas phragmiteti</name>
    <dbReference type="NCBI Taxonomy" id="478780"/>
    <lineage>
        <taxon>Bacteria</taxon>
        <taxon>Bacillati</taxon>
        <taxon>Actinomycetota</taxon>
        <taxon>Actinomycetes</taxon>
        <taxon>Micrococcales</taxon>
        <taxon>Cellulomonadaceae</taxon>
        <taxon>Cellulomonas</taxon>
    </lineage>
</organism>
<proteinExistence type="predicted"/>
<protein>
    <recommendedName>
        <fullName evidence="1">GmrSD restriction endonucleases C-terminal domain-containing protein</fullName>
    </recommendedName>
</protein>
<name>A0ABQ4DQF6_9CELL</name>
<evidence type="ECO:0000313" key="2">
    <source>
        <dbReference type="EMBL" id="GIG41585.1"/>
    </source>
</evidence>
<comment type="caution">
    <text evidence="2">The sequence shown here is derived from an EMBL/GenBank/DDBJ whole genome shotgun (WGS) entry which is preliminary data.</text>
</comment>
<evidence type="ECO:0000259" key="1">
    <source>
        <dbReference type="Pfam" id="PF07510"/>
    </source>
</evidence>
<dbReference type="Pfam" id="PF07510">
    <property type="entry name" value="GmrSD_C"/>
    <property type="match status" value="1"/>
</dbReference>
<feature type="domain" description="GmrSD restriction endonucleases C-terminal" evidence="1">
    <location>
        <begin position="72"/>
        <end position="210"/>
    </location>
</feature>
<dbReference type="EMBL" id="BONP01000030">
    <property type="protein sequence ID" value="GIG41585.1"/>
    <property type="molecule type" value="Genomic_DNA"/>
</dbReference>
<dbReference type="InterPro" id="IPR011089">
    <property type="entry name" value="GmrSD_C"/>
</dbReference>
<dbReference type="PANTHER" id="PTHR24094">
    <property type="entry name" value="SECRETED PROTEIN"/>
    <property type="match status" value="1"/>
</dbReference>
<keyword evidence="3" id="KW-1185">Reference proteome</keyword>
<reference evidence="2 3" key="1">
    <citation type="submission" date="2021-01" db="EMBL/GenBank/DDBJ databases">
        <title>Whole genome shotgun sequence of Cellulomonas phragmiteti NBRC 110785.</title>
        <authorList>
            <person name="Komaki H."/>
            <person name="Tamura T."/>
        </authorList>
    </citation>
    <scope>NUCLEOTIDE SEQUENCE [LARGE SCALE GENOMIC DNA]</scope>
    <source>
        <strain evidence="2 3">NBRC 110785</strain>
    </source>
</reference>
<sequence>MVVLVAALAVGLGAPLWLDARASAGYPVTAQDLATGRAALDSLVVKGRAPRTGYDRDQFGPAWADVDRNGCDTRNDVLRRDLVDITVKPGTQDCVVLTGVLDDPYTGESIAFERGERSSEVQIDHVVALADAWQKGAQGWPAEQRRAFANDPANLLAVDGSANQRKGAGDAATWLPPNTGYRCAYALRQTVVKAAYGLWVTQAEHDALSRAIDRCVVVE</sequence>
<evidence type="ECO:0000313" key="3">
    <source>
        <dbReference type="Proteomes" id="UP000614741"/>
    </source>
</evidence>
<dbReference type="Proteomes" id="UP000614741">
    <property type="component" value="Unassembled WGS sequence"/>
</dbReference>
<dbReference type="PANTHER" id="PTHR24094:SF15">
    <property type="entry name" value="AMP-DEPENDENT SYNTHETASE_LIGASE DOMAIN-CONTAINING PROTEIN-RELATED"/>
    <property type="match status" value="1"/>
</dbReference>
<gene>
    <name evidence="2" type="ORF">Cph01nite_33470</name>
</gene>
<accession>A0ABQ4DQF6</accession>